<sequence>MDWFFKYSLIRDIVEEKRKTGIDGRYFSIFGILHFFQKICLLNYKYCKEIYVFSYNCQYLKSLCCNIKYSLRMENLRFQCSTGCNLIYLLFFVRTKYYDMRHIQQNNKRRENVNKNMRRMMYSTLYLPKTNNSSLYIQTHKYFEIKTETICHISSFYPVYRLTSWIMCLMCELIIANNYIMF</sequence>
<keyword evidence="1" id="KW-1185">Reference proteome</keyword>
<name>A0A1I7W950_HETBA</name>
<dbReference type="WBParaSite" id="Hba_01179">
    <property type="protein sequence ID" value="Hba_01179"/>
    <property type="gene ID" value="Hba_01179"/>
</dbReference>
<organism evidence="1 2">
    <name type="scientific">Heterorhabditis bacteriophora</name>
    <name type="common">Entomopathogenic nematode worm</name>
    <dbReference type="NCBI Taxonomy" id="37862"/>
    <lineage>
        <taxon>Eukaryota</taxon>
        <taxon>Metazoa</taxon>
        <taxon>Ecdysozoa</taxon>
        <taxon>Nematoda</taxon>
        <taxon>Chromadorea</taxon>
        <taxon>Rhabditida</taxon>
        <taxon>Rhabditina</taxon>
        <taxon>Rhabditomorpha</taxon>
        <taxon>Strongyloidea</taxon>
        <taxon>Heterorhabditidae</taxon>
        <taxon>Heterorhabditis</taxon>
    </lineage>
</organism>
<dbReference type="AlphaFoldDB" id="A0A1I7W950"/>
<proteinExistence type="predicted"/>
<accession>A0A1I7W950</accession>
<protein>
    <submittedName>
        <fullName evidence="2">Uncharacterized protein</fullName>
    </submittedName>
</protein>
<reference evidence="2" key="1">
    <citation type="submission" date="2016-11" db="UniProtKB">
        <authorList>
            <consortium name="WormBaseParasite"/>
        </authorList>
    </citation>
    <scope>IDENTIFICATION</scope>
</reference>
<evidence type="ECO:0000313" key="2">
    <source>
        <dbReference type="WBParaSite" id="Hba_01179"/>
    </source>
</evidence>
<evidence type="ECO:0000313" key="1">
    <source>
        <dbReference type="Proteomes" id="UP000095283"/>
    </source>
</evidence>
<dbReference type="Proteomes" id="UP000095283">
    <property type="component" value="Unplaced"/>
</dbReference>